<organism evidence="3 4">
    <name type="scientific">Manduca sexta</name>
    <name type="common">Tobacco hawkmoth</name>
    <name type="synonym">Tobacco hornworm</name>
    <dbReference type="NCBI Taxonomy" id="7130"/>
    <lineage>
        <taxon>Eukaryota</taxon>
        <taxon>Metazoa</taxon>
        <taxon>Ecdysozoa</taxon>
        <taxon>Arthropoda</taxon>
        <taxon>Hexapoda</taxon>
        <taxon>Insecta</taxon>
        <taxon>Pterygota</taxon>
        <taxon>Neoptera</taxon>
        <taxon>Endopterygota</taxon>
        <taxon>Lepidoptera</taxon>
        <taxon>Glossata</taxon>
        <taxon>Ditrysia</taxon>
        <taxon>Bombycoidea</taxon>
        <taxon>Sphingidae</taxon>
        <taxon>Sphinginae</taxon>
        <taxon>Sphingini</taxon>
        <taxon>Manduca</taxon>
    </lineage>
</organism>
<evidence type="ECO:0000313" key="3">
    <source>
        <dbReference type="EMBL" id="KAG6453676.1"/>
    </source>
</evidence>
<gene>
    <name evidence="3" type="ORF">O3G_MSEX008283</name>
</gene>
<evidence type="ECO:0000256" key="1">
    <source>
        <dbReference type="SAM" id="MobiDB-lite"/>
    </source>
</evidence>
<dbReference type="EMBL" id="JH668448">
    <property type="protein sequence ID" value="KAG6453676.1"/>
    <property type="molecule type" value="Genomic_DNA"/>
</dbReference>
<accession>A0A921Z982</accession>
<protein>
    <submittedName>
        <fullName evidence="3">Uncharacterized protein</fullName>
    </submittedName>
</protein>
<comment type="caution">
    <text evidence="3">The sequence shown here is derived from an EMBL/GenBank/DDBJ whole genome shotgun (WGS) entry which is preliminary data.</text>
</comment>
<feature type="region of interest" description="Disordered" evidence="1">
    <location>
        <begin position="1005"/>
        <end position="1027"/>
    </location>
</feature>
<feature type="region of interest" description="Disordered" evidence="1">
    <location>
        <begin position="873"/>
        <end position="893"/>
    </location>
</feature>
<keyword evidence="2" id="KW-0812">Transmembrane</keyword>
<feature type="compositionally biased region" description="Acidic residues" evidence="1">
    <location>
        <begin position="1013"/>
        <end position="1023"/>
    </location>
</feature>
<reference evidence="3" key="2">
    <citation type="submission" date="2020-12" db="EMBL/GenBank/DDBJ databases">
        <authorList>
            <person name="Kanost M."/>
        </authorList>
    </citation>
    <scope>NUCLEOTIDE SEQUENCE</scope>
</reference>
<proteinExistence type="predicted"/>
<sequence length="1074" mass="122358">MISILTYVLTMMSLKQELIIALTVRKFVYQKDISEHCRRRVMPSVFLGRHVVDANSQILHFTRLELPYSCFISVRSESGTNLILVIQMVLKDSIISSCSKNGNQLMVYEMSETFGGYWGPLSDSLIMRDRTNDTKFYTLKTTQSTEPSSVETEEYDETTETTTETVDSNVTIAPDDNAKYIKVELPIMNVSGKFIPGEVSRKNVYDIDDSFDSLYDVTPRRGMSYDTSIIPLVQFSLKNTDVQQKGGEDDYKYKMNYNWKPVTPDDRLLLSSRFVKKNSYKQKYNANNRLNFKTKKPFLATYRRHSYIKKPLAITQHVLANFTKGFTIGNSSLVHKEIPGNISWDFIDDLMRSFRKTAPTKRVTLTTLQIFSNTSNLFQNILDTKHISSVYLSPNLSIYYKDVPLHASVTRKPTITTENSFQVIKATENDLLSTKSTVPIRRHTNVANAAHADYNNSAIKTTSSWHNISFYVDGDSIIVKTSATTTYENSTSSIFITKRDENLTGSLVDRESWDNVVQVAPVMAGILYLKANQTQIQDFNVTSGTKRKKRYIESVPVENARPHNITTKGDVITTAAAKYDIADMQDFAQLVEIQDDELHGRVALRYLRRYVGPALFNICDTDTATRHVYLFNSSRIVLAISNFTMDSMTVIITPARTVMTGDGQCPADHLECQVSGARVCIDSLTACDGIPNCGSYEIYDEDRLMCGAAIGLQHNVYLAAFAFLAVLLTTLYGVHYWLKRWVPKVSEAFFLYTNGSENMLYLDTIMRSPTDEDDVSKMAYQGNILDDDLLMFSEVSGGKKSKRFKRFFKSFFTCSLFRKKRKKQDAYDSMAQEGLYASLEENKKRYSYAELELRKMLDAERLKRDIAVQTSDSLEMRQSTRLGTSPNSTKRQFQVPQEKNITESLLVLNENVSLQDIDKLRSLDELNILNFFNSKESTKSMSSDTVKTNSPDRSSITFEEKEINIHTYDQKTKTDIPKTSTLAKAYAHGKGLPDRGKKHLRFEEETTTIPPNDQEDESDEEVSENLNRRRSVVLGVGRSWRKRDLDSIEEIDESIGNLHGNSIRFWGKSKKTKK</sequence>
<keyword evidence="4" id="KW-1185">Reference proteome</keyword>
<feature type="transmembrane region" description="Helical" evidence="2">
    <location>
        <begin position="716"/>
        <end position="738"/>
    </location>
</feature>
<dbReference type="AlphaFoldDB" id="A0A921Z982"/>
<reference evidence="3" key="1">
    <citation type="journal article" date="2016" name="Insect Biochem. Mol. Biol.">
        <title>Multifaceted biological insights from a draft genome sequence of the tobacco hornworm moth, Manduca sexta.</title>
        <authorList>
            <person name="Kanost M.R."/>
            <person name="Arrese E.L."/>
            <person name="Cao X."/>
            <person name="Chen Y.R."/>
            <person name="Chellapilla S."/>
            <person name="Goldsmith M.R."/>
            <person name="Grosse-Wilde E."/>
            <person name="Heckel D.G."/>
            <person name="Herndon N."/>
            <person name="Jiang H."/>
            <person name="Papanicolaou A."/>
            <person name="Qu J."/>
            <person name="Soulages J.L."/>
            <person name="Vogel H."/>
            <person name="Walters J."/>
            <person name="Waterhouse R.M."/>
            <person name="Ahn S.J."/>
            <person name="Almeida F.C."/>
            <person name="An C."/>
            <person name="Aqrawi P."/>
            <person name="Bretschneider A."/>
            <person name="Bryant W.B."/>
            <person name="Bucks S."/>
            <person name="Chao H."/>
            <person name="Chevignon G."/>
            <person name="Christen J.M."/>
            <person name="Clarke D.F."/>
            <person name="Dittmer N.T."/>
            <person name="Ferguson L.C.F."/>
            <person name="Garavelou S."/>
            <person name="Gordon K.H.J."/>
            <person name="Gunaratna R.T."/>
            <person name="Han Y."/>
            <person name="Hauser F."/>
            <person name="He Y."/>
            <person name="Heidel-Fischer H."/>
            <person name="Hirsh A."/>
            <person name="Hu Y."/>
            <person name="Jiang H."/>
            <person name="Kalra D."/>
            <person name="Klinner C."/>
            <person name="Konig C."/>
            <person name="Kovar C."/>
            <person name="Kroll A.R."/>
            <person name="Kuwar S.S."/>
            <person name="Lee S.L."/>
            <person name="Lehman R."/>
            <person name="Li K."/>
            <person name="Li Z."/>
            <person name="Liang H."/>
            <person name="Lovelace S."/>
            <person name="Lu Z."/>
            <person name="Mansfield J.H."/>
            <person name="McCulloch K.J."/>
            <person name="Mathew T."/>
            <person name="Morton B."/>
            <person name="Muzny D.M."/>
            <person name="Neunemann D."/>
            <person name="Ongeri F."/>
            <person name="Pauchet Y."/>
            <person name="Pu L.L."/>
            <person name="Pyrousis I."/>
            <person name="Rao X.J."/>
            <person name="Redding A."/>
            <person name="Roesel C."/>
            <person name="Sanchez-Gracia A."/>
            <person name="Schaack S."/>
            <person name="Shukla A."/>
            <person name="Tetreau G."/>
            <person name="Wang Y."/>
            <person name="Xiong G.H."/>
            <person name="Traut W."/>
            <person name="Walsh T.K."/>
            <person name="Worley K.C."/>
            <person name="Wu D."/>
            <person name="Wu W."/>
            <person name="Wu Y.Q."/>
            <person name="Zhang X."/>
            <person name="Zou Z."/>
            <person name="Zucker H."/>
            <person name="Briscoe A.D."/>
            <person name="Burmester T."/>
            <person name="Clem R.J."/>
            <person name="Feyereisen R."/>
            <person name="Grimmelikhuijzen C.J.P."/>
            <person name="Hamodrakas S.J."/>
            <person name="Hansson B.S."/>
            <person name="Huguet E."/>
            <person name="Jermiin L.S."/>
            <person name="Lan Q."/>
            <person name="Lehman H.K."/>
            <person name="Lorenzen M."/>
            <person name="Merzendorfer H."/>
            <person name="Michalopoulos I."/>
            <person name="Morton D.B."/>
            <person name="Muthukrishnan S."/>
            <person name="Oakeshott J.G."/>
            <person name="Palmer W."/>
            <person name="Park Y."/>
            <person name="Passarelli A.L."/>
            <person name="Rozas J."/>
            <person name="Schwartz L.M."/>
            <person name="Smith W."/>
            <person name="Southgate A."/>
            <person name="Vilcinskas A."/>
            <person name="Vogt R."/>
            <person name="Wang P."/>
            <person name="Werren J."/>
            <person name="Yu X.Q."/>
            <person name="Zhou J.J."/>
            <person name="Brown S.J."/>
            <person name="Scherer S.E."/>
            <person name="Richards S."/>
            <person name="Blissard G.W."/>
        </authorList>
    </citation>
    <scope>NUCLEOTIDE SEQUENCE</scope>
</reference>
<feature type="region of interest" description="Disordered" evidence="1">
    <location>
        <begin position="142"/>
        <end position="161"/>
    </location>
</feature>
<keyword evidence="2" id="KW-1133">Transmembrane helix</keyword>
<keyword evidence="2" id="KW-0472">Membrane</keyword>
<evidence type="ECO:0000256" key="2">
    <source>
        <dbReference type="SAM" id="Phobius"/>
    </source>
</evidence>
<dbReference type="Proteomes" id="UP000791440">
    <property type="component" value="Unassembled WGS sequence"/>
</dbReference>
<evidence type="ECO:0000313" key="4">
    <source>
        <dbReference type="Proteomes" id="UP000791440"/>
    </source>
</evidence>
<name>A0A921Z982_MANSE</name>